<dbReference type="Proteomes" id="UP001408789">
    <property type="component" value="Unassembled WGS sequence"/>
</dbReference>
<dbReference type="EMBL" id="JBCNJP010000019">
    <property type="protein sequence ID" value="KAK9062452.1"/>
    <property type="molecule type" value="Genomic_DNA"/>
</dbReference>
<keyword evidence="1" id="KW-0472">Membrane</keyword>
<reference evidence="2 3" key="1">
    <citation type="submission" date="2024-04" db="EMBL/GenBank/DDBJ databases">
        <title>The reference genome of an endangered Asteraceae, Deinandra increscens subsp. villosa, native to the Central Coast of California.</title>
        <authorList>
            <person name="Guilliams M."/>
            <person name="Hasenstab-Lehman K."/>
            <person name="Meyer R."/>
            <person name="Mcevoy S."/>
        </authorList>
    </citation>
    <scope>NUCLEOTIDE SEQUENCE [LARGE SCALE GENOMIC DNA]</scope>
    <source>
        <tissue evidence="2">Leaf</tissue>
    </source>
</reference>
<dbReference type="AlphaFoldDB" id="A0AAP0CY64"/>
<accession>A0AAP0CY64</accession>
<keyword evidence="1" id="KW-1133">Transmembrane helix</keyword>
<proteinExistence type="predicted"/>
<dbReference type="GO" id="GO:0005794">
    <property type="term" value="C:Golgi apparatus"/>
    <property type="evidence" value="ECO:0007669"/>
    <property type="project" value="TreeGrafter"/>
</dbReference>
<protein>
    <submittedName>
        <fullName evidence="2">Uncharacterized protein</fullName>
    </submittedName>
</protein>
<evidence type="ECO:0000313" key="2">
    <source>
        <dbReference type="EMBL" id="KAK9062452.1"/>
    </source>
</evidence>
<organism evidence="2 3">
    <name type="scientific">Deinandra increscens subsp. villosa</name>
    <dbReference type="NCBI Taxonomy" id="3103831"/>
    <lineage>
        <taxon>Eukaryota</taxon>
        <taxon>Viridiplantae</taxon>
        <taxon>Streptophyta</taxon>
        <taxon>Embryophyta</taxon>
        <taxon>Tracheophyta</taxon>
        <taxon>Spermatophyta</taxon>
        <taxon>Magnoliopsida</taxon>
        <taxon>eudicotyledons</taxon>
        <taxon>Gunneridae</taxon>
        <taxon>Pentapetalae</taxon>
        <taxon>asterids</taxon>
        <taxon>campanulids</taxon>
        <taxon>Asterales</taxon>
        <taxon>Asteraceae</taxon>
        <taxon>Asteroideae</taxon>
        <taxon>Heliantheae alliance</taxon>
        <taxon>Madieae</taxon>
        <taxon>Madiinae</taxon>
        <taxon>Deinandra</taxon>
    </lineage>
</organism>
<comment type="caution">
    <text evidence="2">The sequence shown here is derived from an EMBL/GenBank/DDBJ whole genome shotgun (WGS) entry which is preliminary data.</text>
</comment>
<gene>
    <name evidence="2" type="ORF">SSX86_019638</name>
</gene>
<evidence type="ECO:0000256" key="1">
    <source>
        <dbReference type="SAM" id="Phobius"/>
    </source>
</evidence>
<evidence type="ECO:0000313" key="3">
    <source>
        <dbReference type="Proteomes" id="UP001408789"/>
    </source>
</evidence>
<keyword evidence="1" id="KW-0812">Transmembrane</keyword>
<sequence length="130" mass="14542">MAIPKTTRIKPKSRSPIWLLTASISAIALLYLLSSLISTTGSIQTPVFHINTHRTTTDKFLYWGSRIDCPGKHCDSCAGLGHQESSLRCALEEAIFLHRTFVMPSRMCINPIHNNKGILHHSENVSSEER</sequence>
<keyword evidence="3" id="KW-1185">Reference proteome</keyword>
<dbReference type="PANTHER" id="PTHR31469:SF8">
    <property type="entry name" value="OS07G0641000 PROTEIN"/>
    <property type="match status" value="1"/>
</dbReference>
<name>A0AAP0CY64_9ASTR</name>
<dbReference type="PANTHER" id="PTHR31469">
    <property type="entry name" value="OS07G0633600 PROTEIN"/>
    <property type="match status" value="1"/>
</dbReference>
<feature type="transmembrane region" description="Helical" evidence="1">
    <location>
        <begin position="17"/>
        <end position="37"/>
    </location>
</feature>